<reference evidence="1 2" key="1">
    <citation type="submission" date="2018-09" db="EMBL/GenBank/DDBJ databases">
        <title>Streptomyces sp. nov. DS1-2, an endophytic actinomycete isolated from roots of Dendrobium scabrilingue.</title>
        <authorList>
            <person name="Kuncharoen N."/>
            <person name="Kudo T."/>
            <person name="Ohkuma M."/>
            <person name="Yuki M."/>
            <person name="Tanasupawat S."/>
        </authorList>
    </citation>
    <scope>NUCLEOTIDE SEQUENCE [LARGE SCALE GENOMIC DNA]</scope>
    <source>
        <strain evidence="1 2">DS1-2</strain>
    </source>
</reference>
<gene>
    <name evidence="1" type="ORF">D7318_30385</name>
</gene>
<sequence>MPINEAGLCGAVGGPCGRVRRRRWGRFFLFQLSQVGRLSKGAGFFGQLSHVGWLFHAAAVIAWAGVVWVEIKFITTGASDVATASRGVMPLVPSLWSRGWTRL</sequence>
<comment type="caution">
    <text evidence="1">The sequence shown here is derived from an EMBL/GenBank/DDBJ whole genome shotgun (WGS) entry which is preliminary data.</text>
</comment>
<dbReference type="EMBL" id="RBDY01000043">
    <property type="protein sequence ID" value="RKN13857.1"/>
    <property type="molecule type" value="Genomic_DNA"/>
</dbReference>
<proteinExistence type="predicted"/>
<organism evidence="1 2">
    <name type="scientific">Streptomyces radicis</name>
    <dbReference type="NCBI Taxonomy" id="1750517"/>
    <lineage>
        <taxon>Bacteria</taxon>
        <taxon>Bacillati</taxon>
        <taxon>Actinomycetota</taxon>
        <taxon>Actinomycetes</taxon>
        <taxon>Kitasatosporales</taxon>
        <taxon>Streptomycetaceae</taxon>
        <taxon>Streptomyces</taxon>
    </lineage>
</organism>
<accession>A0ABX9QV40</accession>
<evidence type="ECO:0000313" key="1">
    <source>
        <dbReference type="EMBL" id="RKN13857.1"/>
    </source>
</evidence>
<evidence type="ECO:0000313" key="2">
    <source>
        <dbReference type="Proteomes" id="UP000268652"/>
    </source>
</evidence>
<keyword evidence="2" id="KW-1185">Reference proteome</keyword>
<name>A0ABX9QV40_9ACTN</name>
<protein>
    <submittedName>
        <fullName evidence="1">Uncharacterized protein</fullName>
    </submittedName>
</protein>
<dbReference type="Proteomes" id="UP000268652">
    <property type="component" value="Unassembled WGS sequence"/>
</dbReference>